<protein>
    <recommendedName>
        <fullName evidence="6">Lipid A biosynthesis acyltransferase</fullName>
        <ecNumber evidence="6">2.3.1.243</ecNumber>
    </recommendedName>
    <alternativeName>
        <fullName evidence="6">Kdo(2)-lauroyl-lipid IV(A) acyltransferase</fullName>
    </alternativeName>
</protein>
<evidence type="ECO:0000256" key="5">
    <source>
        <dbReference type="ARBA" id="ARBA00023315"/>
    </source>
</evidence>
<keyword evidence="8" id="KW-1185">Reference proteome</keyword>
<proteinExistence type="inferred from homology"/>
<evidence type="ECO:0000256" key="3">
    <source>
        <dbReference type="ARBA" id="ARBA00022679"/>
    </source>
</evidence>
<keyword evidence="4 6" id="KW-0472">Membrane</keyword>
<keyword evidence="2 6" id="KW-0997">Cell inner membrane</keyword>
<dbReference type="PIRSF" id="PIRSF026649">
    <property type="entry name" value="MsbB"/>
    <property type="match status" value="1"/>
</dbReference>
<keyword evidence="3 6" id="KW-0808">Transferase</keyword>
<reference evidence="8" key="1">
    <citation type="journal article" date="2019" name="Int. J. Syst. Evol. Microbiol.">
        <title>The Global Catalogue of Microorganisms (GCM) 10K type strain sequencing project: providing services to taxonomists for standard genome sequencing and annotation.</title>
        <authorList>
            <consortium name="The Broad Institute Genomics Platform"/>
            <consortium name="The Broad Institute Genome Sequencing Center for Infectious Disease"/>
            <person name="Wu L."/>
            <person name="Ma J."/>
        </authorList>
    </citation>
    <scope>NUCLEOTIDE SEQUENCE [LARGE SCALE GENOMIC DNA]</scope>
    <source>
        <strain evidence="8">CGMCC 1.10131</strain>
    </source>
</reference>
<evidence type="ECO:0000256" key="6">
    <source>
        <dbReference type="HAMAP-Rule" id="MF_01944"/>
    </source>
</evidence>
<dbReference type="PANTHER" id="PTHR30606">
    <property type="entry name" value="LIPID A BIOSYNTHESIS LAUROYL ACYLTRANSFERASE"/>
    <property type="match status" value="1"/>
</dbReference>
<keyword evidence="6" id="KW-0448">Lipopolysaccharide biosynthesis</keyword>
<comment type="caution">
    <text evidence="7">The sequence shown here is derived from an EMBL/GenBank/DDBJ whole genome shotgun (WGS) entry which is preliminary data.</text>
</comment>
<dbReference type="InterPro" id="IPR004960">
    <property type="entry name" value="LipA_acyltrans"/>
</dbReference>
<dbReference type="PANTHER" id="PTHR30606:SF4">
    <property type="entry name" value="LIPID A BIOSYNTHESIS MYRISTOYLTRANSFERASE"/>
    <property type="match status" value="1"/>
</dbReference>
<evidence type="ECO:0000313" key="7">
    <source>
        <dbReference type="EMBL" id="GGA94473.1"/>
    </source>
</evidence>
<dbReference type="CDD" id="cd07984">
    <property type="entry name" value="LPLAT_LABLAT-like"/>
    <property type="match status" value="1"/>
</dbReference>
<comment type="subcellular location">
    <subcellularLocation>
        <location evidence="6">Cell inner membrane</location>
        <topology evidence="6">Single-pass membrane protein</topology>
    </subcellularLocation>
</comment>
<gene>
    <name evidence="7" type="primary">msbB</name>
    <name evidence="6" type="synonym">lpxM</name>
    <name evidence="7" type="ORF">GCM10007414_03970</name>
</gene>
<dbReference type="Proteomes" id="UP000651977">
    <property type="component" value="Unassembled WGS sequence"/>
</dbReference>
<comment type="catalytic activity">
    <reaction evidence="6">
        <text>an alpha-Kdo-(2-&gt;4)-alpha-Kdo-(2-&gt;6)-(acyl)-lipid IVA + a fatty acyl-[ACP] = an alpha-Kdo-(2-&gt;4)-alpha-Kdo-(2-&gt;6)-lipid A + holo-[ACP]</text>
        <dbReference type="Rhea" id="RHEA:69400"/>
        <dbReference type="Rhea" id="RHEA-COMP:9685"/>
        <dbReference type="Rhea" id="RHEA-COMP:14125"/>
        <dbReference type="ChEBI" id="CHEBI:64479"/>
        <dbReference type="ChEBI" id="CHEBI:138651"/>
        <dbReference type="ChEBI" id="CHEBI:176430"/>
        <dbReference type="ChEBI" id="CHEBI:176431"/>
        <dbReference type="EC" id="2.3.1.243"/>
    </reaction>
</comment>
<feature type="transmembrane region" description="Helical" evidence="6">
    <location>
        <begin position="22"/>
        <end position="40"/>
    </location>
</feature>
<keyword evidence="6" id="KW-0812">Transmembrane</keyword>
<evidence type="ECO:0000313" key="8">
    <source>
        <dbReference type="Proteomes" id="UP000651977"/>
    </source>
</evidence>
<accession>A0ABQ1HXT7</accession>
<keyword evidence="5 6" id="KW-0012">Acyltransferase</keyword>
<dbReference type="EC" id="2.3.1.243" evidence="6"/>
<comment type="pathway">
    <text evidence="6">Glycolipid biosynthesis; KDO(2)-lipid A biosynthesis; KDO(2)-lipid A from CMP-3-deoxy-D-manno-octulosonate and lipid IV(A): step 4/4.</text>
</comment>
<dbReference type="InterPro" id="IPR011921">
    <property type="entry name" value="Lipid_A_MsbB"/>
</dbReference>
<keyword evidence="1 6" id="KW-1003">Cell membrane</keyword>
<dbReference type="EMBL" id="BMDY01000002">
    <property type="protein sequence ID" value="GGA94473.1"/>
    <property type="molecule type" value="Genomic_DNA"/>
</dbReference>
<name>A0ABQ1HXT7_9ALTE</name>
<comment type="function">
    <text evidence="6">Catalyzes the transfer of an acyl chain from an acyl-[acyl-carrier-protein] (ACP) to a Kdo(2)-(acyl)-lipid IV(A) to form a Kdo(2)-lipid A.</text>
</comment>
<evidence type="ECO:0000256" key="4">
    <source>
        <dbReference type="ARBA" id="ARBA00023136"/>
    </source>
</evidence>
<dbReference type="NCBIfam" id="TIGR02208">
    <property type="entry name" value="lipid_A_msbB"/>
    <property type="match status" value="1"/>
</dbReference>
<keyword evidence="6" id="KW-1133">Transmembrane helix</keyword>
<comment type="pathway">
    <text evidence="6">Bacterial outer membrane biogenesis; lipopolysaccharide biosynthesis.</text>
</comment>
<comment type="similarity">
    <text evidence="6">Belongs to the LpxL/LpxM/LpxP family. LpxM subfamily.</text>
</comment>
<dbReference type="Pfam" id="PF03279">
    <property type="entry name" value="Lip_A_acyltrans"/>
    <property type="match status" value="1"/>
</dbReference>
<evidence type="ECO:0000256" key="1">
    <source>
        <dbReference type="ARBA" id="ARBA00022475"/>
    </source>
</evidence>
<sequence length="315" mass="35908">MSKFASQAFSISFSKAWLAPKYWGTWLLGGLLILLAFVPVKLRDRIAVAVANRLFKLKALKKRRAIADTNLALFFPEMSAEQRERLMLKNVQIFVQLIFGAGEMTVRSTNYLQNRMVIDGEEHIHRLEANNERFIVLLPHTYPVDFIGAYFCIHGHDMCTMFKKTGDPIVDWAMAKQRTRLGGVIFERDAGIKTLIKAVRAGYSCIYLPDEDFGPEASLMTPLFAAKKATLPVLGKMAQLCDVKVVPAYAGYDSELHKVKLYIHPPMQDFPSQDVAQDTLRMNQEVEKLILRSPEQYMWSLKLLRTVEGSDQPRY</sequence>
<dbReference type="RefSeq" id="WP_083481447.1">
    <property type="nucleotide sequence ID" value="NZ_BMDY01000002.1"/>
</dbReference>
<evidence type="ECO:0000256" key="2">
    <source>
        <dbReference type="ARBA" id="ARBA00022519"/>
    </source>
</evidence>
<dbReference type="HAMAP" id="MF_01944">
    <property type="entry name" value="Lipid_A_LpxM"/>
    <property type="match status" value="1"/>
</dbReference>
<feature type="short sequence motif" description="HXXXXD motif" evidence="6">
    <location>
        <begin position="140"/>
        <end position="145"/>
    </location>
</feature>
<organism evidence="7 8">
    <name type="scientific">Agarivorans gilvus</name>
    <dbReference type="NCBI Taxonomy" id="680279"/>
    <lineage>
        <taxon>Bacteria</taxon>
        <taxon>Pseudomonadati</taxon>
        <taxon>Pseudomonadota</taxon>
        <taxon>Gammaproteobacteria</taxon>
        <taxon>Alteromonadales</taxon>
        <taxon>Alteromonadaceae</taxon>
        <taxon>Agarivorans</taxon>
    </lineage>
</organism>